<accession>A0AAN8A8G0</accession>
<dbReference type="GO" id="GO:0006887">
    <property type="term" value="P:exocytosis"/>
    <property type="evidence" value="ECO:0007669"/>
    <property type="project" value="TreeGrafter"/>
</dbReference>
<keyword evidence="6" id="KW-0445">Lipid transport</keyword>
<evidence type="ECO:0000256" key="7">
    <source>
        <dbReference type="ARBA" id="ARBA00023121"/>
    </source>
</evidence>
<dbReference type="FunFam" id="2.30.29.30:FF:000061">
    <property type="entry name" value="Oxysterol binding protein 1"/>
    <property type="match status" value="1"/>
</dbReference>
<evidence type="ECO:0000256" key="6">
    <source>
        <dbReference type="ARBA" id="ARBA00023055"/>
    </source>
</evidence>
<dbReference type="InterPro" id="IPR018494">
    <property type="entry name" value="Oxysterol-bd_CS"/>
</dbReference>
<keyword evidence="5 8" id="KW-0040">ANK repeat</keyword>
<dbReference type="GO" id="GO:0005829">
    <property type="term" value="C:cytosol"/>
    <property type="evidence" value="ECO:0007669"/>
    <property type="project" value="TreeGrafter"/>
</dbReference>
<dbReference type="Gene3D" id="2.30.29.30">
    <property type="entry name" value="Pleckstrin-homology domain (PH domain)/Phosphotyrosine-binding domain (PTB)"/>
    <property type="match status" value="1"/>
</dbReference>
<protein>
    <recommendedName>
        <fullName evidence="12">PH domain-containing protein</fullName>
    </recommendedName>
</protein>
<dbReference type="InterPro" id="IPR000648">
    <property type="entry name" value="Oxysterol-bd"/>
</dbReference>
<feature type="compositionally biased region" description="Acidic residues" evidence="11">
    <location>
        <begin position="525"/>
        <end position="534"/>
    </location>
</feature>
<dbReference type="Gene3D" id="2.40.160.120">
    <property type="match status" value="1"/>
</dbReference>
<feature type="repeat" description="ANK" evidence="8">
    <location>
        <begin position="96"/>
        <end position="118"/>
    </location>
</feature>
<dbReference type="InterPro" id="IPR002110">
    <property type="entry name" value="Ankyrin_rpt"/>
</dbReference>
<dbReference type="PROSITE" id="PS50088">
    <property type="entry name" value="ANK_REPEAT"/>
    <property type="match status" value="2"/>
</dbReference>
<keyword evidence="2" id="KW-0813">Transport</keyword>
<evidence type="ECO:0000256" key="9">
    <source>
        <dbReference type="RuleBase" id="RU003844"/>
    </source>
</evidence>
<dbReference type="GO" id="GO:0005886">
    <property type="term" value="C:plasma membrane"/>
    <property type="evidence" value="ECO:0007669"/>
    <property type="project" value="TreeGrafter"/>
</dbReference>
<dbReference type="PANTHER" id="PTHR10972:SF205">
    <property type="entry name" value="OXYSTEROL-BINDING PROTEIN 1"/>
    <property type="match status" value="1"/>
</dbReference>
<dbReference type="SMART" id="SM00248">
    <property type="entry name" value="ANK"/>
    <property type="match status" value="3"/>
</dbReference>
<keyword evidence="10" id="KW-0175">Coiled coil</keyword>
<dbReference type="PROSITE" id="PS01013">
    <property type="entry name" value="OSBP"/>
    <property type="match status" value="1"/>
</dbReference>
<comment type="similarity">
    <text evidence="1 9">Belongs to the OSBP family.</text>
</comment>
<dbReference type="Pfam" id="PF01237">
    <property type="entry name" value="Oxysterol_BP"/>
    <property type="match status" value="1"/>
</dbReference>
<dbReference type="PROSITE" id="PS50297">
    <property type="entry name" value="ANK_REP_REGION"/>
    <property type="match status" value="1"/>
</dbReference>
<dbReference type="Pfam" id="PF00169">
    <property type="entry name" value="PH"/>
    <property type="match status" value="1"/>
</dbReference>
<dbReference type="GO" id="GO:0030011">
    <property type="term" value="P:maintenance of cell polarity"/>
    <property type="evidence" value="ECO:0007669"/>
    <property type="project" value="TreeGrafter"/>
</dbReference>
<feature type="coiled-coil region" evidence="10">
    <location>
        <begin position="646"/>
        <end position="713"/>
    </location>
</feature>
<dbReference type="GO" id="GO:0032934">
    <property type="term" value="F:sterol binding"/>
    <property type="evidence" value="ECO:0007669"/>
    <property type="project" value="TreeGrafter"/>
</dbReference>
<dbReference type="GO" id="GO:0006897">
    <property type="term" value="P:endocytosis"/>
    <property type="evidence" value="ECO:0007669"/>
    <property type="project" value="UniProtKB-ARBA"/>
</dbReference>
<dbReference type="Gene3D" id="1.25.40.20">
    <property type="entry name" value="Ankyrin repeat-containing domain"/>
    <property type="match status" value="2"/>
</dbReference>
<evidence type="ECO:0000259" key="12">
    <source>
        <dbReference type="PROSITE" id="PS50003"/>
    </source>
</evidence>
<dbReference type="PROSITE" id="PS50003">
    <property type="entry name" value="PH_DOMAIN"/>
    <property type="match status" value="1"/>
</dbReference>
<dbReference type="Gene3D" id="3.30.70.3490">
    <property type="match status" value="1"/>
</dbReference>
<keyword evidence="3" id="KW-0597">Phosphoprotein</keyword>
<keyword evidence="7" id="KW-0446">Lipid-binding</keyword>
<evidence type="ECO:0000256" key="1">
    <source>
        <dbReference type="ARBA" id="ARBA00008842"/>
    </source>
</evidence>
<feature type="compositionally biased region" description="Low complexity" evidence="11">
    <location>
        <begin position="1098"/>
        <end position="1109"/>
    </location>
</feature>
<evidence type="ECO:0000256" key="10">
    <source>
        <dbReference type="SAM" id="Coils"/>
    </source>
</evidence>
<feature type="region of interest" description="Disordered" evidence="11">
    <location>
        <begin position="1083"/>
        <end position="1111"/>
    </location>
</feature>
<feature type="compositionally biased region" description="Polar residues" evidence="11">
    <location>
        <begin position="514"/>
        <end position="523"/>
    </location>
</feature>
<dbReference type="Pfam" id="PF13637">
    <property type="entry name" value="Ank_4"/>
    <property type="match status" value="1"/>
</dbReference>
<dbReference type="FunFam" id="2.40.160.120:FF:000001">
    <property type="entry name" value="Oxysterol-binding protein"/>
    <property type="match status" value="1"/>
</dbReference>
<dbReference type="GO" id="GO:0120015">
    <property type="term" value="F:sterol transfer activity"/>
    <property type="evidence" value="ECO:0007669"/>
    <property type="project" value="UniProtKB-ARBA"/>
</dbReference>
<organism evidence="13 14">
    <name type="scientific">Arxiozyma heterogenica</name>
    <dbReference type="NCBI Taxonomy" id="278026"/>
    <lineage>
        <taxon>Eukaryota</taxon>
        <taxon>Fungi</taxon>
        <taxon>Dikarya</taxon>
        <taxon>Ascomycota</taxon>
        <taxon>Saccharomycotina</taxon>
        <taxon>Saccharomycetes</taxon>
        <taxon>Saccharomycetales</taxon>
        <taxon>Saccharomycetaceae</taxon>
        <taxon>Arxiozyma</taxon>
    </lineage>
</organism>
<evidence type="ECO:0000256" key="8">
    <source>
        <dbReference type="PROSITE-ProRule" id="PRU00023"/>
    </source>
</evidence>
<reference evidence="14" key="1">
    <citation type="submission" date="2023-07" db="EMBL/GenBank/DDBJ databases">
        <title>A draft genome of Kazachstania heterogenica Y-27499.</title>
        <authorList>
            <person name="Donic C."/>
            <person name="Kralova J.S."/>
            <person name="Fidel L."/>
            <person name="Ben-Dor S."/>
            <person name="Jung S."/>
        </authorList>
    </citation>
    <scope>NUCLEOTIDE SEQUENCE [LARGE SCALE GENOMIC DNA]</scope>
    <source>
        <strain evidence="14">Y27499</strain>
    </source>
</reference>
<dbReference type="InterPro" id="IPR037239">
    <property type="entry name" value="OSBP_sf"/>
</dbReference>
<evidence type="ECO:0000256" key="3">
    <source>
        <dbReference type="ARBA" id="ARBA00022553"/>
    </source>
</evidence>
<comment type="caution">
    <text evidence="13">The sequence shown here is derived from an EMBL/GenBank/DDBJ whole genome shotgun (WGS) entry which is preliminary data.</text>
</comment>
<dbReference type="SUPFAM" id="SSF48403">
    <property type="entry name" value="Ankyrin repeat"/>
    <property type="match status" value="1"/>
</dbReference>
<evidence type="ECO:0000256" key="4">
    <source>
        <dbReference type="ARBA" id="ARBA00022737"/>
    </source>
</evidence>
<dbReference type="SMART" id="SM00233">
    <property type="entry name" value="PH"/>
    <property type="match status" value="1"/>
</dbReference>
<feature type="repeat" description="ANK" evidence="8">
    <location>
        <begin position="196"/>
        <end position="228"/>
    </location>
</feature>
<evidence type="ECO:0000313" key="14">
    <source>
        <dbReference type="Proteomes" id="UP001306508"/>
    </source>
</evidence>
<sequence>MDISTEQESTISKPLLKLKLLNVLRKGSFNDLYQLLDTQFVPRDNPTVKEVARLILHYAVQVAPLQLIKDIINQKDQFDKLNFNFDFIDINEKDNAGNTPLHMAAFQSRADVVSYLMDLPDINDTIINHLNLQPVDMCKDLNVAQLMQIKRSNYIAEIASEFRTAFNNRDFQHLESILNKPRNFNLLDINGMDPQTGDTVLHEFVKKRDVIMCRWLLEHGADPFKRDAKGRLPLDLLKKVDIPSGSSGTVDSISNKATATTKLAIDMELKKLLEKSAMEQSVIDITGINVANFPTSSNSENKIVINSDPSFNRIPSPPTFKGYLKKWTNFAQGYKLRYFILSDDGRLSYFIDQSDTQNACRGSLSVSNCSLHLDSSERLKFEIISGDRNSPSSIIWHLKGNHPIETNRWVWAIQGAIRYAKDKNKGLLPVMASPSQLHASLSMIDNVVDNNMNNNGDDKLIDDAISVKSSHRYLSEKQANTKPVSSSTSTISTIHNSYADNDNGGTDKINKTEIISTSDQIGDNISDDSDDSDSELEHSEMFDIINGTNEEDLQITYGPFSHKLHMLQRSITLDFTELNELLSDKSIKSNQNINPSNDIWTTVEKTLIAMNTNFIKFNELTQQRDRKLISMLSKQRDLNNVWIQSMKELELELIEKDTKLSNLTKERKQLKKLLEDVTQNSLKEVANNNNVEIAKLNEDNRDTLQQIAEAITTVEGNMDSDESDIDEFFDAEEIDIQDDSNTNHGLGPEKYDKDRKVKKETFYELKDTDRNTVEKTISIMETIDDKDSLSKSDTLKCVTTVQKKKYEMLENEGTFLGYEDGHRSRLKLDSDDRPKVSLWSILKSMVGKDVTRMTLPVSLNEPSSMLQRLAEDIEYSDLLQYASRFSDSTLRMLYVAAFSVSPYSSTIGRIAKPFNPLLGETFEYADKEKDFRFFTEQVSHHPPISASWAESSKWDYYGESNVDSKFNGRAFTIKHLGRWYVNIRPDNDANVSEETYTWMKPLNTIIGILVGKPEIDNSGEVKIENRTTGDYCIMVYKARGWTSTSAYEVRGDVYNKDGVKCWTFGGRWNSALFAKKVFAKDDGNEGSGEYKDSKNNEDNNSNSMNNNIDIDVKGGNYEAQLDDPKYDGSRFLIWKVHKRLEKVPFNLTSFAITLNDPQPKLLEWVAPTDSRLRPDQRAMEDGLYDEAATEKHRVEEKQRAVRREREKNKEKYHPRYFTLEKDPITQDRIWKFKGDYWNLRKEHNWEDSYNIF</sequence>
<dbReference type="Pfam" id="PF00023">
    <property type="entry name" value="Ank"/>
    <property type="match status" value="1"/>
</dbReference>
<evidence type="ECO:0000256" key="5">
    <source>
        <dbReference type="ARBA" id="ARBA00023043"/>
    </source>
</evidence>
<dbReference type="InterPro" id="IPR001849">
    <property type="entry name" value="PH_domain"/>
</dbReference>
<dbReference type="SUPFAM" id="SSF144000">
    <property type="entry name" value="Oxysterol-binding protein-like"/>
    <property type="match status" value="1"/>
</dbReference>
<gene>
    <name evidence="13" type="ORF">RI543_003261</name>
</gene>
<keyword evidence="4" id="KW-0677">Repeat</keyword>
<dbReference type="AlphaFoldDB" id="A0AAN8A8G0"/>
<dbReference type="SUPFAM" id="SSF50729">
    <property type="entry name" value="PH domain-like"/>
    <property type="match status" value="1"/>
</dbReference>
<dbReference type="GO" id="GO:0034727">
    <property type="term" value="P:piecemeal microautophagy of the nucleus"/>
    <property type="evidence" value="ECO:0007669"/>
    <property type="project" value="TreeGrafter"/>
</dbReference>
<dbReference type="GO" id="GO:0097038">
    <property type="term" value="C:perinuclear endoplasmic reticulum"/>
    <property type="evidence" value="ECO:0007669"/>
    <property type="project" value="TreeGrafter"/>
</dbReference>
<name>A0AAN8A8G0_9SACH</name>
<evidence type="ECO:0000256" key="11">
    <source>
        <dbReference type="SAM" id="MobiDB-lite"/>
    </source>
</evidence>
<feature type="domain" description="PH" evidence="12">
    <location>
        <begin position="317"/>
        <end position="418"/>
    </location>
</feature>
<proteinExistence type="inferred from homology"/>
<dbReference type="Proteomes" id="UP001306508">
    <property type="component" value="Unassembled WGS sequence"/>
</dbReference>
<dbReference type="GO" id="GO:0005635">
    <property type="term" value="C:nuclear envelope"/>
    <property type="evidence" value="ECO:0007669"/>
    <property type="project" value="TreeGrafter"/>
</dbReference>
<evidence type="ECO:0000256" key="2">
    <source>
        <dbReference type="ARBA" id="ARBA00022448"/>
    </source>
</evidence>
<feature type="compositionally biased region" description="Basic and acidic residues" evidence="11">
    <location>
        <begin position="1083"/>
        <end position="1097"/>
    </location>
</feature>
<dbReference type="InterPro" id="IPR036770">
    <property type="entry name" value="Ankyrin_rpt-contain_sf"/>
</dbReference>
<dbReference type="EMBL" id="JAWIZZ010000047">
    <property type="protein sequence ID" value="KAK5779370.1"/>
    <property type="molecule type" value="Genomic_DNA"/>
</dbReference>
<dbReference type="PANTHER" id="PTHR10972">
    <property type="entry name" value="OXYSTEROL-BINDING PROTEIN-RELATED"/>
    <property type="match status" value="1"/>
</dbReference>
<feature type="region of interest" description="Disordered" evidence="11">
    <location>
        <begin position="514"/>
        <end position="536"/>
    </location>
</feature>
<dbReference type="InterPro" id="IPR011993">
    <property type="entry name" value="PH-like_dom_sf"/>
</dbReference>
<evidence type="ECO:0000313" key="13">
    <source>
        <dbReference type="EMBL" id="KAK5779370.1"/>
    </source>
</evidence>
<keyword evidence="14" id="KW-1185">Reference proteome</keyword>